<dbReference type="GO" id="GO:0005737">
    <property type="term" value="C:cytoplasm"/>
    <property type="evidence" value="ECO:0007669"/>
    <property type="project" value="UniProtKB-ARBA"/>
</dbReference>
<keyword evidence="4" id="KW-1185">Reference proteome</keyword>
<feature type="domain" description="CREG-like beta-barrel" evidence="2">
    <location>
        <begin position="4"/>
        <end position="149"/>
    </location>
</feature>
<proteinExistence type="predicted"/>
<dbReference type="InterPro" id="IPR019595">
    <property type="entry name" value="DUF2470"/>
</dbReference>
<accession>A0A432Y9U7</accession>
<dbReference type="Pfam" id="PF13883">
    <property type="entry name" value="CREG_beta-barrel"/>
    <property type="match status" value="1"/>
</dbReference>
<protein>
    <submittedName>
        <fullName evidence="3">Uncharacterized protein</fullName>
    </submittedName>
</protein>
<feature type="domain" description="DUF2470" evidence="1">
    <location>
        <begin position="163"/>
        <end position="240"/>
    </location>
</feature>
<dbReference type="Pfam" id="PF10615">
    <property type="entry name" value="DUF2470"/>
    <property type="match status" value="1"/>
</dbReference>
<gene>
    <name evidence="3" type="ORF">CWE25_04595</name>
</gene>
<dbReference type="PANTHER" id="PTHR13343:SF17">
    <property type="entry name" value="CELLULAR REPRESSOR OF E1A-STIMULATED GENES, ISOFORM A"/>
    <property type="match status" value="1"/>
</dbReference>
<dbReference type="Proteomes" id="UP000287330">
    <property type="component" value="Unassembled WGS sequence"/>
</dbReference>
<evidence type="ECO:0000313" key="3">
    <source>
        <dbReference type="EMBL" id="RUO57750.1"/>
    </source>
</evidence>
<dbReference type="InterPro" id="IPR012349">
    <property type="entry name" value="Split_barrel_FMN-bd"/>
</dbReference>
<dbReference type="SUPFAM" id="SSF50475">
    <property type="entry name" value="FMN-binding split barrel"/>
    <property type="match status" value="1"/>
</dbReference>
<dbReference type="PANTHER" id="PTHR13343">
    <property type="entry name" value="CREG1 PROTEIN"/>
    <property type="match status" value="1"/>
</dbReference>
<sequence>MNERQHAAQQARALAQRNSTAVLSTLSKKLGGMPFGSVSPVMLTDEGHIVFYVSDIAQHARNLNQDNRLSVTLYDSTDKGDQNTQGRLTLSGHARVIDNNDLAERYYQRFPSAEGYKKAHDFKFWQLNVEHIRFIGGFGEIFWLEPNEWLVSAPEWDHNAALGMITHMNEDHADACALILQQQLNQHSHVKDNTFEAGSVTMRSVYPDGFHLSYDERTFFVPFEALATNGQQVRQQLVKMTHQARAA</sequence>
<organism evidence="3 4">
    <name type="scientific">Idiomarina fontislapidosi</name>
    <dbReference type="NCBI Taxonomy" id="263723"/>
    <lineage>
        <taxon>Bacteria</taxon>
        <taxon>Pseudomonadati</taxon>
        <taxon>Pseudomonadota</taxon>
        <taxon>Gammaproteobacteria</taxon>
        <taxon>Alteromonadales</taxon>
        <taxon>Idiomarinaceae</taxon>
        <taxon>Idiomarina</taxon>
    </lineage>
</organism>
<dbReference type="AlphaFoldDB" id="A0A432Y9U7"/>
<dbReference type="InterPro" id="IPR037119">
    <property type="entry name" value="Haem_oxidase_HugZ-like_sf"/>
</dbReference>
<reference evidence="4" key="1">
    <citation type="journal article" date="2018" name="Front. Microbiol.">
        <title>Genome-Based Analysis Reveals the Taxonomy and Diversity of the Family Idiomarinaceae.</title>
        <authorList>
            <person name="Liu Y."/>
            <person name="Lai Q."/>
            <person name="Shao Z."/>
        </authorList>
    </citation>
    <scope>NUCLEOTIDE SEQUENCE [LARGE SCALE GENOMIC DNA]</scope>
    <source>
        <strain evidence="4">F23</strain>
    </source>
</reference>
<dbReference type="Gene3D" id="3.20.180.10">
    <property type="entry name" value="PNP-oxidase-like"/>
    <property type="match status" value="1"/>
</dbReference>
<evidence type="ECO:0000313" key="4">
    <source>
        <dbReference type="Proteomes" id="UP000287330"/>
    </source>
</evidence>
<dbReference type="EMBL" id="PIPV01000002">
    <property type="protein sequence ID" value="RUO57750.1"/>
    <property type="molecule type" value="Genomic_DNA"/>
</dbReference>
<dbReference type="RefSeq" id="WP_110572942.1">
    <property type="nucleotide sequence ID" value="NZ_PIPV01000002.1"/>
</dbReference>
<comment type="caution">
    <text evidence="3">The sequence shown here is derived from an EMBL/GenBank/DDBJ whole genome shotgun (WGS) entry which is preliminary data.</text>
</comment>
<name>A0A432Y9U7_9GAMM</name>
<evidence type="ECO:0000259" key="2">
    <source>
        <dbReference type="Pfam" id="PF13883"/>
    </source>
</evidence>
<dbReference type="Gene3D" id="2.30.110.10">
    <property type="entry name" value="Electron Transport, Fmn-binding Protein, Chain A"/>
    <property type="match status" value="1"/>
</dbReference>
<dbReference type="InterPro" id="IPR055343">
    <property type="entry name" value="CREG_beta-barrel"/>
</dbReference>
<evidence type="ECO:0000259" key="1">
    <source>
        <dbReference type="Pfam" id="PF10615"/>
    </source>
</evidence>
<dbReference type="OrthoDB" id="9776211at2"/>